<evidence type="ECO:0000313" key="1">
    <source>
        <dbReference type="EMBL" id="WFG97123.1"/>
    </source>
</evidence>
<evidence type="ECO:0000313" key="2">
    <source>
        <dbReference type="Proteomes" id="UP001214629"/>
    </source>
</evidence>
<name>A0AAX3T0I8_SPICI</name>
<keyword evidence="2" id="KW-1185">Reference proteome</keyword>
<organism evidence="1 2">
    <name type="scientific">Spiroplasma citri</name>
    <dbReference type="NCBI Taxonomy" id="2133"/>
    <lineage>
        <taxon>Bacteria</taxon>
        <taxon>Bacillati</taxon>
        <taxon>Mycoplasmatota</taxon>
        <taxon>Mollicutes</taxon>
        <taxon>Entomoplasmatales</taxon>
        <taxon>Spiroplasmataceae</taxon>
        <taxon>Spiroplasma</taxon>
    </lineage>
</organism>
<reference evidence="1 2" key="1">
    <citation type="submission" date="2022-04" db="EMBL/GenBank/DDBJ databases">
        <title>Whole genome of Spiroplasma citri.</title>
        <authorList>
            <person name="Khanchezar A."/>
            <person name="Izadpanah K."/>
            <person name="Taghavi M."/>
            <person name="Ghorbani A."/>
            <person name="Beven L."/>
        </authorList>
    </citation>
    <scope>NUCLEOTIDE SEQUENCE [LARGE SCALE GENOMIC DNA]</scope>
    <source>
        <strain evidence="1 2">D4</strain>
    </source>
</reference>
<accession>A0AAX3T0I8</accession>
<proteinExistence type="predicted"/>
<dbReference type="RefSeq" id="WP_277939282.1">
    <property type="nucleotide sequence ID" value="NZ_CP096246.1"/>
</dbReference>
<dbReference type="EMBL" id="CP096246">
    <property type="protein sequence ID" value="WFG97123.1"/>
    <property type="molecule type" value="Genomic_DNA"/>
</dbReference>
<dbReference type="AlphaFoldDB" id="A0AAX3T0I8"/>
<gene>
    <name evidence="1" type="ORF">M0C40_03745</name>
</gene>
<sequence>MRRILNLLISTTIIFGTIPNLLANSSYNDDINNKIRNKANKQIFEDKARNLYEDGLITFQLDGNQKLDYTKPLNESIELGEIKENKQEAILQAIKQKYPRTEISEMFQTILFEHILRAKKLL</sequence>
<protein>
    <submittedName>
        <fullName evidence="1">Uncharacterized protein</fullName>
    </submittedName>
</protein>
<dbReference type="Proteomes" id="UP001214629">
    <property type="component" value="Chromosome"/>
</dbReference>